<accession>A0A100VUV6</accession>
<evidence type="ECO:0000256" key="3">
    <source>
        <dbReference type="ARBA" id="ARBA00023163"/>
    </source>
</evidence>
<evidence type="ECO:0000256" key="2">
    <source>
        <dbReference type="ARBA" id="ARBA00023125"/>
    </source>
</evidence>
<dbReference type="GO" id="GO:0003677">
    <property type="term" value="F:DNA binding"/>
    <property type="evidence" value="ECO:0007669"/>
    <property type="project" value="UniProtKB-KW"/>
</dbReference>
<keyword evidence="3" id="KW-0804">Transcription</keyword>
<organism evidence="5 6">
    <name type="scientific">Mycolicibacterium brisbanense</name>
    <dbReference type="NCBI Taxonomy" id="146020"/>
    <lineage>
        <taxon>Bacteria</taxon>
        <taxon>Bacillati</taxon>
        <taxon>Actinomycetota</taxon>
        <taxon>Actinomycetes</taxon>
        <taxon>Mycobacteriales</taxon>
        <taxon>Mycobacteriaceae</taxon>
        <taxon>Mycolicibacterium</taxon>
    </lineage>
</organism>
<dbReference type="Gene3D" id="1.10.10.10">
    <property type="entry name" value="Winged helix-like DNA-binding domain superfamily/Winged helix DNA-binding domain"/>
    <property type="match status" value="2"/>
</dbReference>
<protein>
    <submittedName>
        <fullName evidence="5">Putative transcriptional regulator</fullName>
    </submittedName>
</protein>
<dbReference type="PANTHER" id="PTHR33204">
    <property type="entry name" value="TRANSCRIPTIONAL REGULATOR, MARR FAMILY"/>
    <property type="match status" value="1"/>
</dbReference>
<reference evidence="6" key="1">
    <citation type="journal article" date="2016" name="Genome Announc.">
        <title>Draft Genome Sequences of Five Rapidly Growing Mycobacterium Species, M. thermoresistibile, M. fortuitum subsp. acetamidolyticum, M. canariasense, M. brisbanense, and M. novocastrense.</title>
        <authorList>
            <person name="Katahira K."/>
            <person name="Ogura Y."/>
            <person name="Gotoh Y."/>
            <person name="Hayashi T."/>
        </authorList>
    </citation>
    <scope>NUCLEOTIDE SEQUENCE [LARGE SCALE GENOMIC DNA]</scope>
    <source>
        <strain evidence="6">JCM15654</strain>
    </source>
</reference>
<dbReference type="PANTHER" id="PTHR33204:SF18">
    <property type="entry name" value="TRANSCRIPTIONAL REGULATORY PROTEIN"/>
    <property type="match status" value="1"/>
</dbReference>
<reference evidence="6" key="2">
    <citation type="submission" date="2016-02" db="EMBL/GenBank/DDBJ databases">
        <title>Draft genome sequence of five rapidly growing Mycobacterium species.</title>
        <authorList>
            <person name="Katahira K."/>
            <person name="Gotou Y."/>
            <person name="Iida K."/>
            <person name="Ogura Y."/>
            <person name="Hayashi T."/>
        </authorList>
    </citation>
    <scope>NUCLEOTIDE SEQUENCE [LARGE SCALE GENOMIC DNA]</scope>
    <source>
        <strain evidence="6">JCM15654</strain>
    </source>
</reference>
<dbReference type="STRING" id="146020.RMCB_0578"/>
<keyword evidence="2" id="KW-0238">DNA-binding</keyword>
<feature type="domain" description="HTH hxlR-type" evidence="4">
    <location>
        <begin position="2"/>
        <end position="101"/>
    </location>
</feature>
<proteinExistence type="predicted"/>
<dbReference type="Pfam" id="PF01638">
    <property type="entry name" value="HxlR"/>
    <property type="match status" value="2"/>
</dbReference>
<feature type="domain" description="HTH hxlR-type" evidence="4">
    <location>
        <begin position="165"/>
        <end position="257"/>
    </location>
</feature>
<comment type="caution">
    <text evidence="5">The sequence shown here is derived from an EMBL/GenBank/DDBJ whole genome shotgun (WGS) entry which is preliminary data.</text>
</comment>
<dbReference type="InterPro" id="IPR036388">
    <property type="entry name" value="WH-like_DNA-bd_sf"/>
</dbReference>
<gene>
    <name evidence="5" type="ORF">RMCB_0578</name>
</gene>
<dbReference type="SUPFAM" id="SSF46785">
    <property type="entry name" value="Winged helix' DNA-binding domain"/>
    <property type="match status" value="2"/>
</dbReference>
<sequence length="297" mass="32959">MQPNAVGRMLGLLGDEWTLLVAQQALLGATRYTEFMARLPISNSVLTRRLATMTREGLLDRHEYQQNPSRFEYRLTKRGWSLWPVLVSIWEWERRWVPEHTETLPAMYHRGCGAECSPVLTCRGCGATANEKTLTAQWGPSGSWPRSMPVESTRRRTHTDRAPGQPDLFPQTMSILGNRWSFAILVASFVGTSRFTTYQELLGPPPGSLTDRLQILTAYGVLEAGDGRYCLTEKGRAVLPILLTALDWAQRWYTTPEGPAVLLTHTSCGAGFTAALTCDHCGEPLRAGAIGVGQPAR</sequence>
<keyword evidence="1" id="KW-0805">Transcription regulation</keyword>
<dbReference type="InterPro" id="IPR036390">
    <property type="entry name" value="WH_DNA-bd_sf"/>
</dbReference>
<evidence type="ECO:0000259" key="4">
    <source>
        <dbReference type="PROSITE" id="PS51118"/>
    </source>
</evidence>
<evidence type="ECO:0000256" key="1">
    <source>
        <dbReference type="ARBA" id="ARBA00023015"/>
    </source>
</evidence>
<dbReference type="AlphaFoldDB" id="A0A100VUV6"/>
<dbReference type="PROSITE" id="PS51118">
    <property type="entry name" value="HTH_HXLR"/>
    <property type="match status" value="2"/>
</dbReference>
<dbReference type="EMBL" id="BCSX01000007">
    <property type="protein sequence ID" value="GAS86482.1"/>
    <property type="molecule type" value="Genomic_DNA"/>
</dbReference>
<dbReference type="InterPro" id="IPR002577">
    <property type="entry name" value="HTH_HxlR"/>
</dbReference>
<name>A0A100VUV6_9MYCO</name>
<evidence type="ECO:0000313" key="5">
    <source>
        <dbReference type="EMBL" id="GAS86482.1"/>
    </source>
</evidence>
<evidence type="ECO:0000313" key="6">
    <source>
        <dbReference type="Proteomes" id="UP000069620"/>
    </source>
</evidence>
<keyword evidence="6" id="KW-1185">Reference proteome</keyword>
<dbReference type="Proteomes" id="UP000069620">
    <property type="component" value="Unassembled WGS sequence"/>
</dbReference>